<evidence type="ECO:0000256" key="1">
    <source>
        <dbReference type="ARBA" id="ARBA00004141"/>
    </source>
</evidence>
<dbReference type="PROSITE" id="PS00421">
    <property type="entry name" value="TM4_1"/>
    <property type="match status" value="1"/>
</dbReference>
<organism evidence="7 10">
    <name type="scientific">Macrostomum lignano</name>
    <dbReference type="NCBI Taxonomy" id="282301"/>
    <lineage>
        <taxon>Eukaryota</taxon>
        <taxon>Metazoa</taxon>
        <taxon>Spiralia</taxon>
        <taxon>Lophotrochozoa</taxon>
        <taxon>Platyhelminthes</taxon>
        <taxon>Rhabditophora</taxon>
        <taxon>Macrostomorpha</taxon>
        <taxon>Macrostomida</taxon>
        <taxon>Macrostomidae</taxon>
        <taxon>Macrostomum</taxon>
    </lineage>
</organism>
<feature type="transmembrane region" description="Helical" evidence="6">
    <location>
        <begin position="109"/>
        <end position="131"/>
    </location>
</feature>
<dbReference type="Pfam" id="PF00335">
    <property type="entry name" value="Tetraspanin"/>
    <property type="match status" value="1"/>
</dbReference>
<evidence type="ECO:0000313" key="7">
    <source>
        <dbReference type="Proteomes" id="UP000095280"/>
    </source>
</evidence>
<dbReference type="GO" id="GO:0005886">
    <property type="term" value="C:plasma membrane"/>
    <property type="evidence" value="ECO:0007669"/>
    <property type="project" value="TreeGrafter"/>
</dbReference>
<dbReference type="InterPro" id="IPR018503">
    <property type="entry name" value="Tetraspanin_CS"/>
</dbReference>
<dbReference type="WBParaSite" id="maker-uti_cns_0005347-snap-gene-0.4-mRNA-1">
    <property type="protein sequence ID" value="maker-uti_cns_0005347-snap-gene-0.4-mRNA-1"/>
    <property type="gene ID" value="maker-uti_cns_0005347-snap-gene-0.4"/>
</dbReference>
<evidence type="ECO:0000313" key="9">
    <source>
        <dbReference type="WBParaSite" id="maker-uti_cns_0005303-snap-gene-0.5-mRNA-1"/>
    </source>
</evidence>
<evidence type="ECO:0000256" key="2">
    <source>
        <dbReference type="ARBA" id="ARBA00006840"/>
    </source>
</evidence>
<feature type="transmembrane region" description="Helical" evidence="6">
    <location>
        <begin position="65"/>
        <end position="88"/>
    </location>
</feature>
<name>A0A1I8HAT5_9PLAT</name>
<feature type="transmembrane region" description="Helical" evidence="6">
    <location>
        <begin position="252"/>
        <end position="278"/>
    </location>
</feature>
<proteinExistence type="inferred from homology"/>
<evidence type="ECO:0000256" key="4">
    <source>
        <dbReference type="ARBA" id="ARBA00022989"/>
    </source>
</evidence>
<keyword evidence="4 6" id="KW-1133">Transmembrane helix</keyword>
<dbReference type="SUPFAM" id="SSF48652">
    <property type="entry name" value="Tetraspanin"/>
    <property type="match status" value="1"/>
</dbReference>
<dbReference type="PANTHER" id="PTHR19282:SF544">
    <property type="entry name" value="TETRASPANIN"/>
    <property type="match status" value="1"/>
</dbReference>
<evidence type="ECO:0000313" key="8">
    <source>
        <dbReference type="WBParaSite" id="maker-uti_cns_0002235-snap-gene-0.6-mRNA-1"/>
    </source>
</evidence>
<feature type="transmembrane region" description="Helical" evidence="6">
    <location>
        <begin position="137"/>
        <end position="158"/>
    </location>
</feature>
<dbReference type="InterPro" id="IPR018499">
    <property type="entry name" value="Tetraspanin/Peripherin"/>
</dbReference>
<comment type="subcellular location">
    <subcellularLocation>
        <location evidence="1">Membrane</location>
        <topology evidence="1">Multi-pass membrane protein</topology>
    </subcellularLocation>
</comment>
<accession>A0A1I8HAT5</accession>
<dbReference type="PRINTS" id="PR00259">
    <property type="entry name" value="TMFOUR"/>
</dbReference>
<dbReference type="CDD" id="cd03127">
    <property type="entry name" value="tetraspanin_LEL"/>
    <property type="match status" value="1"/>
</dbReference>
<dbReference type="PANTHER" id="PTHR19282">
    <property type="entry name" value="TETRASPANIN"/>
    <property type="match status" value="1"/>
</dbReference>
<reference evidence="8 9" key="1">
    <citation type="submission" date="2016-11" db="UniProtKB">
        <authorList>
            <consortium name="WormBaseParasite"/>
        </authorList>
    </citation>
    <scope>IDENTIFICATION</scope>
</reference>
<keyword evidence="7" id="KW-1185">Reference proteome</keyword>
<dbReference type="WBParaSite" id="maker-uti_cns_0005303-snap-gene-0.5-mRNA-1">
    <property type="protein sequence ID" value="maker-uti_cns_0005303-snap-gene-0.5-mRNA-1"/>
    <property type="gene ID" value="maker-uti_cns_0005303-snap-gene-0.5"/>
</dbReference>
<evidence type="ECO:0000256" key="3">
    <source>
        <dbReference type="ARBA" id="ARBA00022692"/>
    </source>
</evidence>
<dbReference type="Gene3D" id="1.10.1450.10">
    <property type="entry name" value="Tetraspanin"/>
    <property type="match status" value="1"/>
</dbReference>
<dbReference type="Proteomes" id="UP000095280">
    <property type="component" value="Unplaced"/>
</dbReference>
<dbReference type="WBParaSite" id="maker-uti_cns_0002235-snap-gene-0.6-mRNA-1">
    <property type="protein sequence ID" value="maker-uti_cns_0002235-snap-gene-0.6-mRNA-1"/>
    <property type="gene ID" value="maker-uti_cns_0002235-snap-gene-0.6"/>
</dbReference>
<evidence type="ECO:0000313" key="10">
    <source>
        <dbReference type="WBParaSite" id="maker-uti_cns_0005347-snap-gene-0.4-mRNA-1"/>
    </source>
</evidence>
<dbReference type="STRING" id="282301.A0A1I8HAT5"/>
<keyword evidence="5 6" id="KW-0472">Membrane</keyword>
<comment type="similarity">
    <text evidence="2">Belongs to the tetraspanin (TM4SF) family.</text>
</comment>
<keyword evidence="3 6" id="KW-0812">Transmembrane</keyword>
<dbReference type="AlphaFoldDB" id="A0A1I8HAT5"/>
<evidence type="ECO:0000256" key="5">
    <source>
        <dbReference type="ARBA" id="ARBA00023136"/>
    </source>
</evidence>
<evidence type="ECO:0000256" key="6">
    <source>
        <dbReference type="SAM" id="Phobius"/>
    </source>
</evidence>
<sequence>MARAERTIRVEVQPDDSNPCLRRLRSFWGRNLTGMTESGIGPGAKSHYLDPRSSERGPCYSLTRLFMFIFTGLFFILGIVILAVGIAVRTDADFKAAVSDHAPGANVGAGLFIFVGLVMILTGFVGCLGAVRESRCLLFSFFLVLFFVFILLVACAIWSDASKSKMRASIAARLEAGVMNYYSDAGSRQMMDSIQNRFRCCGSLEGALDYQKQQQPLLARAGVPASCGARSSQAEGCYFSIVQQLDAQMTKIAAVGVTVALVMIIGMVLSLTLCWHVMEAP</sequence>
<dbReference type="InterPro" id="IPR008952">
    <property type="entry name" value="Tetraspanin_EC2_sf"/>
</dbReference>
<dbReference type="OrthoDB" id="5870230at2759"/>
<protein>
    <submittedName>
        <fullName evidence="8 9">Tetraspanin</fullName>
    </submittedName>
</protein>